<evidence type="ECO:0000313" key="5">
    <source>
        <dbReference type="EMBL" id="KAI1611831.1"/>
    </source>
</evidence>
<dbReference type="GO" id="GO:0032798">
    <property type="term" value="C:Swi5-Sfr1 complex"/>
    <property type="evidence" value="ECO:0007669"/>
    <property type="project" value="TreeGrafter"/>
</dbReference>
<dbReference type="GO" id="GO:0000709">
    <property type="term" value="P:meiotic joint molecule formation"/>
    <property type="evidence" value="ECO:0007669"/>
    <property type="project" value="TreeGrafter"/>
</dbReference>
<accession>A0AAN6DSP5</accession>
<name>A0AAN6DSP5_9EURO</name>
<dbReference type="EMBL" id="MU404355">
    <property type="protein sequence ID" value="KAI1611831.1"/>
    <property type="molecule type" value="Genomic_DNA"/>
</dbReference>
<dbReference type="InterPro" id="IPR010760">
    <property type="entry name" value="DNA-repair_Swi5"/>
</dbReference>
<comment type="caution">
    <text evidence="5">The sequence shown here is derived from an EMBL/GenBank/DDBJ whole genome shotgun (WGS) entry which is preliminary data.</text>
</comment>
<evidence type="ECO:0000256" key="1">
    <source>
        <dbReference type="ARBA" id="ARBA00008060"/>
    </source>
</evidence>
<reference evidence="5" key="1">
    <citation type="journal article" date="2022" name="bioRxiv">
        <title>Deciphering the potential niche of two novel black yeast fungi from a biological soil crust based on their genomes, phenotypes, and melanin regulation.</title>
        <authorList>
            <consortium name="DOE Joint Genome Institute"/>
            <person name="Carr E.C."/>
            <person name="Barton Q."/>
            <person name="Grambo S."/>
            <person name="Sullivan M."/>
            <person name="Renfro C.M."/>
            <person name="Kuo A."/>
            <person name="Pangilinan J."/>
            <person name="Lipzen A."/>
            <person name="Keymanesh K."/>
            <person name="Savage E."/>
            <person name="Barry K."/>
            <person name="Grigoriev I.V."/>
            <person name="Riekhof W.R."/>
            <person name="Harris S.S."/>
        </authorList>
    </citation>
    <scope>NUCLEOTIDE SEQUENCE</scope>
    <source>
        <strain evidence="5">JF 03-4F</strain>
    </source>
</reference>
<dbReference type="GO" id="GO:0034974">
    <property type="term" value="C:Swi5-Swi2 complex"/>
    <property type="evidence" value="ECO:0007669"/>
    <property type="project" value="TreeGrafter"/>
</dbReference>
<sequence length="177" mass="19729">MVKYEHTAQQPIDGSEEDAASKITELEVANSPNASSPVFDRWQSRNPPISAAHRSMKRSIDSKSSTSVQALKSKIAETETQLSDTIRQISELPLCPTQAVPTSTSSDLQFRGVQVELTDNDQAALSYSNHVFSRHISLLKKYNEIKDITQGMLSIIAEKEGRRMAEIMEEYGLDEKD</sequence>
<protein>
    <submittedName>
        <fullName evidence="5">Swi5-domain-containing protein</fullName>
    </submittedName>
</protein>
<evidence type="ECO:0000313" key="6">
    <source>
        <dbReference type="Proteomes" id="UP001203852"/>
    </source>
</evidence>
<evidence type="ECO:0000256" key="3">
    <source>
        <dbReference type="ARBA" id="ARBA00023204"/>
    </source>
</evidence>
<dbReference type="Proteomes" id="UP001203852">
    <property type="component" value="Unassembled WGS sequence"/>
</dbReference>
<feature type="region of interest" description="Disordered" evidence="4">
    <location>
        <begin position="1"/>
        <end position="65"/>
    </location>
</feature>
<keyword evidence="3" id="KW-0234">DNA repair</keyword>
<dbReference type="AlphaFoldDB" id="A0AAN6DSP5"/>
<keyword evidence="2" id="KW-0227">DNA damage</keyword>
<dbReference type="Pfam" id="PF07061">
    <property type="entry name" value="Swi5"/>
    <property type="match status" value="1"/>
</dbReference>
<dbReference type="PANTHER" id="PTHR28529:SF2">
    <property type="entry name" value="DNA REPAIR PROTEIN SWI5 HOMOLOG"/>
    <property type="match status" value="1"/>
</dbReference>
<evidence type="ECO:0000256" key="4">
    <source>
        <dbReference type="SAM" id="MobiDB-lite"/>
    </source>
</evidence>
<dbReference type="PANTHER" id="PTHR28529">
    <property type="entry name" value="DNA REPAIR PROTEIN SWI5 HOMOLOG"/>
    <property type="match status" value="1"/>
</dbReference>
<keyword evidence="6" id="KW-1185">Reference proteome</keyword>
<evidence type="ECO:0000256" key="2">
    <source>
        <dbReference type="ARBA" id="ARBA00022763"/>
    </source>
</evidence>
<gene>
    <name evidence="5" type="ORF">EDD36DRAFT_465684</name>
</gene>
<organism evidence="5 6">
    <name type="scientific">Exophiala viscosa</name>
    <dbReference type="NCBI Taxonomy" id="2486360"/>
    <lineage>
        <taxon>Eukaryota</taxon>
        <taxon>Fungi</taxon>
        <taxon>Dikarya</taxon>
        <taxon>Ascomycota</taxon>
        <taxon>Pezizomycotina</taxon>
        <taxon>Eurotiomycetes</taxon>
        <taxon>Chaetothyriomycetidae</taxon>
        <taxon>Chaetothyriales</taxon>
        <taxon>Herpotrichiellaceae</taxon>
        <taxon>Exophiala</taxon>
    </lineage>
</organism>
<comment type="similarity">
    <text evidence="1">Belongs to the SWI5/SAE3 family.</text>
</comment>
<proteinExistence type="inferred from homology"/>
<dbReference type="GO" id="GO:0010772">
    <property type="term" value="P:meiotic DNA recombinase assembly involved in reciprocal meiotic recombination"/>
    <property type="evidence" value="ECO:0007669"/>
    <property type="project" value="TreeGrafter"/>
</dbReference>
<dbReference type="Gene3D" id="1.20.5.170">
    <property type="match status" value="1"/>
</dbReference>